<evidence type="ECO:0000313" key="1">
    <source>
        <dbReference type="EMBL" id="CAL4074713.1"/>
    </source>
</evidence>
<evidence type="ECO:0000313" key="2">
    <source>
        <dbReference type="Proteomes" id="UP001497623"/>
    </source>
</evidence>
<name>A0AAV2QCD4_MEGNR</name>
<sequence>GRHRKKRKLETVFELTIGENQAKEKIRALNYHDDNHVTDRNDYNSVPKDGYDINEHTCSGQRCSSLGGNCVQRDNTTCSQDTCGKRSFISPCNCDTEHCCCMPVTCPPDSGSEDYQRCKHAGGYCLYKDMTCDGECLPLCGPSCTCCIQACSEPGKRCGTYEEGTCKLKCDEGKGEEEYPHEKCAGANCRCCGPKKFEKRKGFCKEEIYGQQCLNGTGLYRKDCENGEAVIEYITPICKCCAKDACPMAGSLCSKERGMCKPKCDDNEAEGDDSICGTGPGCSCCMVKACTNSGKTCNGNMNRTGVCTEHCHLDYEPIGICPEKFGDCLCCAPKVCGVSIGSTCPAFIGDSKNENNAVCKPHCDVHEKEHGTCPGPSCKCCISSVCENLGKSCSNDQGSCKPSCAENEQIDGTCPGSHCYCCIPKPCDNLWGPCGNGGICKSECLTFERSTPGCTGYNCTCCVPMQCVASMGSCGYDKKGFCRSKCIEHEIFDMSATCNGFDCTCCREKDCHYEGKTCLNGTGKCRSECLRSEIGKVDNSTCTGLRCKCCVLKDCIAPGASCGIGLSGKCKNTCDKGFEDDVGRCEGNKCRCCKEKDCRNHGCSCGGKLDGTCKPHCDIYEEAVTRCEGRDCSCCIGKFCESINKPCGGHMNGQCKHTCMEPEINVGQCAGLECKCCALQSCTNPESTCGLSDKGRCRAVCYDTEEVVGTCAGTNCSCCQVEMCSDPGSCCDQVSIFGDEISGTCKHRCSETEEIVSACGGLDCKCCSPMKCMHFGSPCGIKDAKGICKNKCSNAEEVIGKCKGADCKCCALK</sequence>
<comment type="caution">
    <text evidence="1">The sequence shown here is derived from an EMBL/GenBank/DDBJ whole genome shotgun (WGS) entry which is preliminary data.</text>
</comment>
<protein>
    <submittedName>
        <fullName evidence="1">Uncharacterized protein</fullName>
    </submittedName>
</protein>
<dbReference type="EMBL" id="CAXKWB010004663">
    <property type="protein sequence ID" value="CAL4074713.1"/>
    <property type="molecule type" value="Genomic_DNA"/>
</dbReference>
<gene>
    <name evidence="1" type="ORF">MNOR_LOCUS9583</name>
</gene>
<dbReference type="AlphaFoldDB" id="A0AAV2QCD4"/>
<keyword evidence="2" id="KW-1185">Reference proteome</keyword>
<reference evidence="1 2" key="1">
    <citation type="submission" date="2024-05" db="EMBL/GenBank/DDBJ databases">
        <authorList>
            <person name="Wallberg A."/>
        </authorList>
    </citation>
    <scope>NUCLEOTIDE SEQUENCE [LARGE SCALE GENOMIC DNA]</scope>
</reference>
<dbReference type="Proteomes" id="UP001497623">
    <property type="component" value="Unassembled WGS sequence"/>
</dbReference>
<organism evidence="1 2">
    <name type="scientific">Meganyctiphanes norvegica</name>
    <name type="common">Northern krill</name>
    <name type="synonym">Thysanopoda norvegica</name>
    <dbReference type="NCBI Taxonomy" id="48144"/>
    <lineage>
        <taxon>Eukaryota</taxon>
        <taxon>Metazoa</taxon>
        <taxon>Ecdysozoa</taxon>
        <taxon>Arthropoda</taxon>
        <taxon>Crustacea</taxon>
        <taxon>Multicrustacea</taxon>
        <taxon>Malacostraca</taxon>
        <taxon>Eumalacostraca</taxon>
        <taxon>Eucarida</taxon>
        <taxon>Euphausiacea</taxon>
        <taxon>Euphausiidae</taxon>
        <taxon>Meganyctiphanes</taxon>
    </lineage>
</organism>
<feature type="non-terminal residue" evidence="1">
    <location>
        <position position="1"/>
    </location>
</feature>
<accession>A0AAV2QCD4</accession>
<feature type="non-terminal residue" evidence="1">
    <location>
        <position position="813"/>
    </location>
</feature>
<proteinExistence type="predicted"/>